<keyword evidence="2" id="KW-0808">Transferase</keyword>
<dbReference type="GO" id="GO:0016407">
    <property type="term" value="F:acetyltransferase activity"/>
    <property type="evidence" value="ECO:0007669"/>
    <property type="project" value="TreeGrafter"/>
</dbReference>
<dbReference type="Pfam" id="PF00364">
    <property type="entry name" value="Biotin_lipoyl"/>
    <property type="match status" value="1"/>
</dbReference>
<comment type="caution">
    <text evidence="6">The sequence shown here is derived from an EMBL/GenBank/DDBJ whole genome shotgun (WGS) entry which is preliminary data.</text>
</comment>
<accession>A0A919TY34</accession>
<dbReference type="PANTHER" id="PTHR43178:SF5">
    <property type="entry name" value="LIPOAMIDE ACYLTRANSFERASE COMPONENT OF BRANCHED-CHAIN ALPHA-KETO ACID DEHYDROGENASE COMPLEX, MITOCHONDRIAL"/>
    <property type="match status" value="1"/>
</dbReference>
<keyword evidence="4" id="KW-0472">Membrane</keyword>
<feature type="domain" description="Lipoyl-binding" evidence="5">
    <location>
        <begin position="113"/>
        <end position="188"/>
    </location>
</feature>
<comment type="cofactor">
    <cofactor evidence="1">
        <name>(R)-lipoate</name>
        <dbReference type="ChEBI" id="CHEBI:83088"/>
    </cofactor>
</comment>
<keyword evidence="3" id="KW-0012">Acyltransferase</keyword>
<dbReference type="InterPro" id="IPR011053">
    <property type="entry name" value="Single_hybrid_motif"/>
</dbReference>
<organism evidence="6 7">
    <name type="scientific">Paractinoplanes tereljensis</name>
    <dbReference type="NCBI Taxonomy" id="571912"/>
    <lineage>
        <taxon>Bacteria</taxon>
        <taxon>Bacillati</taxon>
        <taxon>Actinomycetota</taxon>
        <taxon>Actinomycetes</taxon>
        <taxon>Micromonosporales</taxon>
        <taxon>Micromonosporaceae</taxon>
        <taxon>Paractinoplanes</taxon>
    </lineage>
</organism>
<gene>
    <name evidence="6" type="ORF">Ate02nite_85190</name>
</gene>
<dbReference type="GO" id="GO:0005737">
    <property type="term" value="C:cytoplasm"/>
    <property type="evidence" value="ECO:0007669"/>
    <property type="project" value="TreeGrafter"/>
</dbReference>
<reference evidence="6" key="1">
    <citation type="submission" date="2021-01" db="EMBL/GenBank/DDBJ databases">
        <title>Whole genome shotgun sequence of Actinoplanes tereljensis NBRC 105297.</title>
        <authorList>
            <person name="Komaki H."/>
            <person name="Tamura T."/>
        </authorList>
    </citation>
    <scope>NUCLEOTIDE SEQUENCE</scope>
    <source>
        <strain evidence="6">NBRC 105297</strain>
    </source>
</reference>
<keyword evidence="4" id="KW-1133">Transmembrane helix</keyword>
<keyword evidence="7" id="KW-1185">Reference proteome</keyword>
<dbReference type="SUPFAM" id="SSF51230">
    <property type="entry name" value="Single hybrid motif"/>
    <property type="match status" value="1"/>
</dbReference>
<dbReference type="GO" id="GO:0031405">
    <property type="term" value="F:lipoic acid binding"/>
    <property type="evidence" value="ECO:0007669"/>
    <property type="project" value="TreeGrafter"/>
</dbReference>
<dbReference type="Proteomes" id="UP000623608">
    <property type="component" value="Unassembled WGS sequence"/>
</dbReference>
<sequence>MGAVWDVAFPVVMVLSGIGALASAIWDRDGLGPTSWRSGLIYAFVWLSLAGAAVLGDGTPRVERQWKGAVAVLLGLAFIVHFWKRYRLRRGGGARKETADPFVAMSVPDRDDLVAVVMPSLGEEITELTVIRWLKAVGDDVATGEPLFAISTDKVETEVPAAVSGVLWRIDAAEGVTAPVGAVLAVIEVPSALLDG</sequence>
<feature type="transmembrane region" description="Helical" evidence="4">
    <location>
        <begin position="68"/>
        <end position="86"/>
    </location>
</feature>
<evidence type="ECO:0000256" key="4">
    <source>
        <dbReference type="SAM" id="Phobius"/>
    </source>
</evidence>
<evidence type="ECO:0000313" key="6">
    <source>
        <dbReference type="EMBL" id="GIF25789.1"/>
    </source>
</evidence>
<keyword evidence="4" id="KW-0812">Transmembrane</keyword>
<feature type="transmembrane region" description="Helical" evidence="4">
    <location>
        <begin position="38"/>
        <end position="56"/>
    </location>
</feature>
<dbReference type="InterPro" id="IPR050743">
    <property type="entry name" value="2-oxoacid_DH_E2_comp"/>
</dbReference>
<evidence type="ECO:0000256" key="1">
    <source>
        <dbReference type="ARBA" id="ARBA00001938"/>
    </source>
</evidence>
<dbReference type="PROSITE" id="PS50968">
    <property type="entry name" value="BIOTINYL_LIPOYL"/>
    <property type="match status" value="1"/>
</dbReference>
<evidence type="ECO:0000259" key="5">
    <source>
        <dbReference type="PROSITE" id="PS50968"/>
    </source>
</evidence>
<evidence type="ECO:0000256" key="3">
    <source>
        <dbReference type="ARBA" id="ARBA00023315"/>
    </source>
</evidence>
<proteinExistence type="predicted"/>
<evidence type="ECO:0000256" key="2">
    <source>
        <dbReference type="ARBA" id="ARBA00022679"/>
    </source>
</evidence>
<protein>
    <recommendedName>
        <fullName evidence="5">Lipoyl-binding domain-containing protein</fullName>
    </recommendedName>
</protein>
<evidence type="ECO:0000313" key="7">
    <source>
        <dbReference type="Proteomes" id="UP000623608"/>
    </source>
</evidence>
<dbReference type="PANTHER" id="PTHR43178">
    <property type="entry name" value="DIHYDROLIPOAMIDE ACETYLTRANSFERASE COMPONENT OF PYRUVATE DEHYDROGENASE COMPLEX"/>
    <property type="match status" value="1"/>
</dbReference>
<name>A0A919TY34_9ACTN</name>
<dbReference type="RefSeq" id="WP_203813607.1">
    <property type="nucleotide sequence ID" value="NZ_BOMY01000054.1"/>
</dbReference>
<dbReference type="CDD" id="cd06849">
    <property type="entry name" value="lipoyl_domain"/>
    <property type="match status" value="1"/>
</dbReference>
<dbReference type="InterPro" id="IPR000089">
    <property type="entry name" value="Biotin_lipoyl"/>
</dbReference>
<feature type="transmembrane region" description="Helical" evidence="4">
    <location>
        <begin position="7"/>
        <end position="26"/>
    </location>
</feature>
<dbReference type="EMBL" id="BOMY01000054">
    <property type="protein sequence ID" value="GIF25789.1"/>
    <property type="molecule type" value="Genomic_DNA"/>
</dbReference>
<dbReference type="Gene3D" id="2.40.50.100">
    <property type="match status" value="1"/>
</dbReference>
<dbReference type="AlphaFoldDB" id="A0A919TY34"/>